<comment type="similarity">
    <text evidence="5">Belongs to the SAT4 family.</text>
</comment>
<dbReference type="PANTHER" id="PTHR33048:SF47">
    <property type="entry name" value="INTEGRAL MEMBRANE PROTEIN-RELATED"/>
    <property type="match status" value="1"/>
</dbReference>
<reference evidence="9 10" key="1">
    <citation type="submission" date="2021-02" db="EMBL/GenBank/DDBJ databases">
        <title>Genome assembly of Pseudopithomyces chartarum.</title>
        <authorList>
            <person name="Jauregui R."/>
            <person name="Singh J."/>
            <person name="Voisey C."/>
        </authorList>
    </citation>
    <scope>NUCLEOTIDE SEQUENCE [LARGE SCALE GENOMIC DNA]</scope>
    <source>
        <strain evidence="9 10">AGR01</strain>
    </source>
</reference>
<organism evidence="9 10">
    <name type="scientific">Pseudopithomyces chartarum</name>
    <dbReference type="NCBI Taxonomy" id="1892770"/>
    <lineage>
        <taxon>Eukaryota</taxon>
        <taxon>Fungi</taxon>
        <taxon>Dikarya</taxon>
        <taxon>Ascomycota</taxon>
        <taxon>Pezizomycotina</taxon>
        <taxon>Dothideomycetes</taxon>
        <taxon>Pleosporomycetidae</taxon>
        <taxon>Pleosporales</taxon>
        <taxon>Massarineae</taxon>
        <taxon>Didymosphaeriaceae</taxon>
        <taxon>Pseudopithomyces</taxon>
    </lineage>
</organism>
<dbReference type="PANTHER" id="PTHR33048">
    <property type="entry name" value="PTH11-LIKE INTEGRAL MEMBRANE PROTEIN (AFU_ORTHOLOGUE AFUA_5G11245)"/>
    <property type="match status" value="1"/>
</dbReference>
<keyword evidence="2 7" id="KW-0812">Transmembrane</keyword>
<evidence type="ECO:0000256" key="1">
    <source>
        <dbReference type="ARBA" id="ARBA00004141"/>
    </source>
</evidence>
<accession>A0AAN6M8A6</accession>
<evidence type="ECO:0000256" key="7">
    <source>
        <dbReference type="SAM" id="Phobius"/>
    </source>
</evidence>
<keyword evidence="3 7" id="KW-1133">Transmembrane helix</keyword>
<evidence type="ECO:0000256" key="2">
    <source>
        <dbReference type="ARBA" id="ARBA00022692"/>
    </source>
</evidence>
<dbReference type="EMBL" id="WVTA01000002">
    <property type="protein sequence ID" value="KAK3216272.1"/>
    <property type="molecule type" value="Genomic_DNA"/>
</dbReference>
<feature type="region of interest" description="Disordered" evidence="6">
    <location>
        <begin position="399"/>
        <end position="439"/>
    </location>
</feature>
<feature type="transmembrane region" description="Helical" evidence="7">
    <location>
        <begin position="269"/>
        <end position="295"/>
    </location>
</feature>
<dbReference type="AlphaFoldDB" id="A0AAN6M8A6"/>
<keyword evidence="10" id="KW-1185">Reference proteome</keyword>
<protein>
    <recommendedName>
        <fullName evidence="8">Rhodopsin domain-containing protein</fullName>
    </recommendedName>
</protein>
<dbReference type="InterPro" id="IPR052337">
    <property type="entry name" value="SAT4-like"/>
</dbReference>
<feature type="transmembrane region" description="Helical" evidence="7">
    <location>
        <begin position="147"/>
        <end position="164"/>
    </location>
</feature>
<feature type="transmembrane region" description="Helical" evidence="7">
    <location>
        <begin position="230"/>
        <end position="249"/>
    </location>
</feature>
<comment type="subcellular location">
    <subcellularLocation>
        <location evidence="1">Membrane</location>
        <topology evidence="1">Multi-pass membrane protein</topology>
    </subcellularLocation>
</comment>
<dbReference type="InterPro" id="IPR049326">
    <property type="entry name" value="Rhodopsin_dom_fungi"/>
</dbReference>
<evidence type="ECO:0000256" key="3">
    <source>
        <dbReference type="ARBA" id="ARBA00022989"/>
    </source>
</evidence>
<dbReference type="GO" id="GO:0016020">
    <property type="term" value="C:membrane"/>
    <property type="evidence" value="ECO:0007669"/>
    <property type="project" value="UniProtKB-SubCell"/>
</dbReference>
<evidence type="ECO:0000256" key="4">
    <source>
        <dbReference type="ARBA" id="ARBA00023136"/>
    </source>
</evidence>
<dbReference type="Pfam" id="PF20684">
    <property type="entry name" value="Fung_rhodopsin"/>
    <property type="match status" value="1"/>
</dbReference>
<keyword evidence="4 7" id="KW-0472">Membrane</keyword>
<feature type="transmembrane region" description="Helical" evidence="7">
    <location>
        <begin position="65"/>
        <end position="88"/>
    </location>
</feature>
<evidence type="ECO:0000259" key="8">
    <source>
        <dbReference type="Pfam" id="PF20684"/>
    </source>
</evidence>
<feature type="transmembrane region" description="Helical" evidence="7">
    <location>
        <begin position="32"/>
        <end position="53"/>
    </location>
</feature>
<gene>
    <name evidence="9" type="ORF">GRF29_8g2808328</name>
</gene>
<feature type="transmembrane region" description="Helical" evidence="7">
    <location>
        <begin position="108"/>
        <end position="127"/>
    </location>
</feature>
<evidence type="ECO:0000256" key="6">
    <source>
        <dbReference type="SAM" id="MobiDB-lite"/>
    </source>
</evidence>
<dbReference type="Proteomes" id="UP001280581">
    <property type="component" value="Unassembled WGS sequence"/>
</dbReference>
<feature type="domain" description="Rhodopsin" evidence="8">
    <location>
        <begin position="49"/>
        <end position="299"/>
    </location>
</feature>
<evidence type="ECO:0000256" key="5">
    <source>
        <dbReference type="ARBA" id="ARBA00038359"/>
    </source>
</evidence>
<proteinExistence type="inferred from homology"/>
<sequence>MATSFDGLIADMMMNAPDPNEELPVSNRPETIWGTTVPFLVVTWFAVLIRFWVRLRIMREPGWDDALVLLAAILNTVATALVITSIQFGLGQHFLYLRIPQMQSYIKFFYLANSLYISNTAVIKLSLLTQYLRIFKLGTMNWVCKSLFTIIAAWGCTYSFMAWVPCFPPQAYWNRNAYPNAHCYGFGFGDIQGFISLFESHSALNMVFDLTVFITPMIIFTKPNLRMKNIVAMSGIFILGGIVVFTSIWRFYSIVENKAATHPYVDFTWWSPISIILTCLEIDLAIICASIPIFWPVIEESFAAIFVTREVQITEQPRYSFADHGLAYELEHGNAMRRQHSVKTQSTSRESLVIGREISGETGGNVALEDHYKDRYLAAQVNPFGDVAQEDGMRVQTDVNARPKDKISSCGEGQHRKMAEQDATGKAEPGSDIEEARRNYESSETVVKYEDTKKEFCLECGFNPDEVVLESEPRSTDPSIKFGTLKLGGDLHTAMKTKPDLELGDDICVYRSATLFFNQLIRIRTMAVQELEQRLNKRFGEKKVREKGYLEGLGLYVEASDSGGMMISARKKDSTGRFKTICNVDGENLTKALEKLSSSECWDT</sequence>
<name>A0AAN6M8A6_9PLEO</name>
<comment type="caution">
    <text evidence="9">The sequence shown here is derived from an EMBL/GenBank/DDBJ whole genome shotgun (WGS) entry which is preliminary data.</text>
</comment>
<feature type="compositionally biased region" description="Basic and acidic residues" evidence="6">
    <location>
        <begin position="401"/>
        <end position="425"/>
    </location>
</feature>
<evidence type="ECO:0000313" key="10">
    <source>
        <dbReference type="Proteomes" id="UP001280581"/>
    </source>
</evidence>
<evidence type="ECO:0000313" key="9">
    <source>
        <dbReference type="EMBL" id="KAK3216272.1"/>
    </source>
</evidence>